<evidence type="ECO:0000313" key="2">
    <source>
        <dbReference type="Proteomes" id="UP000801492"/>
    </source>
</evidence>
<comment type="caution">
    <text evidence="1">The sequence shown here is derived from an EMBL/GenBank/DDBJ whole genome shotgun (WGS) entry which is preliminary data.</text>
</comment>
<name>A0A8K0GQ84_IGNLU</name>
<evidence type="ECO:0000313" key="1">
    <source>
        <dbReference type="EMBL" id="KAF2905743.1"/>
    </source>
</evidence>
<dbReference type="EMBL" id="VTPC01000448">
    <property type="protein sequence ID" value="KAF2905743.1"/>
    <property type="molecule type" value="Genomic_DNA"/>
</dbReference>
<dbReference type="Proteomes" id="UP000801492">
    <property type="component" value="Unassembled WGS sequence"/>
</dbReference>
<reference evidence="1" key="1">
    <citation type="submission" date="2019-08" db="EMBL/GenBank/DDBJ databases">
        <title>The genome of the North American firefly Photinus pyralis.</title>
        <authorList>
            <consortium name="Photinus pyralis genome working group"/>
            <person name="Fallon T.R."/>
            <person name="Sander Lower S.E."/>
            <person name="Weng J.-K."/>
        </authorList>
    </citation>
    <scope>NUCLEOTIDE SEQUENCE</scope>
    <source>
        <strain evidence="1">TRF0915ILg1</strain>
        <tissue evidence="1">Whole body</tissue>
    </source>
</reference>
<keyword evidence="2" id="KW-1185">Reference proteome</keyword>
<organism evidence="1 2">
    <name type="scientific">Ignelater luminosus</name>
    <name type="common">Cucubano</name>
    <name type="synonym">Pyrophorus luminosus</name>
    <dbReference type="NCBI Taxonomy" id="2038154"/>
    <lineage>
        <taxon>Eukaryota</taxon>
        <taxon>Metazoa</taxon>
        <taxon>Ecdysozoa</taxon>
        <taxon>Arthropoda</taxon>
        <taxon>Hexapoda</taxon>
        <taxon>Insecta</taxon>
        <taxon>Pterygota</taxon>
        <taxon>Neoptera</taxon>
        <taxon>Endopterygota</taxon>
        <taxon>Coleoptera</taxon>
        <taxon>Polyphaga</taxon>
        <taxon>Elateriformia</taxon>
        <taxon>Elateroidea</taxon>
        <taxon>Elateridae</taxon>
        <taxon>Agrypninae</taxon>
        <taxon>Pyrophorini</taxon>
        <taxon>Ignelater</taxon>
    </lineage>
</organism>
<gene>
    <name evidence="1" type="ORF">ILUMI_00433</name>
</gene>
<proteinExistence type="predicted"/>
<sequence length="196" mass="22462">MPSSSGVRRLQKTFLESSKRTKRRITEELQKHHETQKLTYAAHMSLRSAGETDAAKLMNEALDTTPTTATRIRKAWLQQKETIVTYTPEKTLSLFIETKLTKNHYMKIRTQAKLKNADIYPNYHKLRAAKEQCYPDRNSTLISDSVIEVKLQARTLDVLLLPPFTRRPTLAIPIVVATEACECVHGERPVSFHKKS</sequence>
<protein>
    <submittedName>
        <fullName evidence="1">Uncharacterized protein</fullName>
    </submittedName>
</protein>
<dbReference type="OrthoDB" id="6773854at2759"/>
<dbReference type="AlphaFoldDB" id="A0A8K0GQ84"/>
<accession>A0A8K0GQ84</accession>